<reference evidence="8 9" key="1">
    <citation type="submission" date="2019-01" db="EMBL/GenBank/DDBJ databases">
        <title>Zoogloea oleivorans genome sequencing and assembly.</title>
        <authorList>
            <person name="Tancsics A."/>
            <person name="Farkas M."/>
            <person name="Kriszt B."/>
            <person name="Maroti G."/>
            <person name="Horvath B."/>
        </authorList>
    </citation>
    <scope>NUCLEOTIDE SEQUENCE [LARGE SCALE GENOMIC DNA]</scope>
    <source>
        <strain evidence="8 9">Buc</strain>
    </source>
</reference>
<evidence type="ECO:0000259" key="7">
    <source>
        <dbReference type="Pfam" id="PF08281"/>
    </source>
</evidence>
<evidence type="ECO:0000256" key="2">
    <source>
        <dbReference type="ARBA" id="ARBA00023015"/>
    </source>
</evidence>
<feature type="domain" description="RNA polymerase sigma-70 region 2" evidence="6">
    <location>
        <begin position="12"/>
        <end position="77"/>
    </location>
</feature>
<evidence type="ECO:0000256" key="1">
    <source>
        <dbReference type="ARBA" id="ARBA00010641"/>
    </source>
</evidence>
<dbReference type="NCBIfam" id="NF009184">
    <property type="entry name" value="PRK12532.1"/>
    <property type="match status" value="1"/>
</dbReference>
<evidence type="ECO:0000256" key="4">
    <source>
        <dbReference type="ARBA" id="ARBA00023125"/>
    </source>
</evidence>
<proteinExistence type="inferred from homology"/>
<dbReference type="Pfam" id="PF08281">
    <property type="entry name" value="Sigma70_r4_2"/>
    <property type="match status" value="1"/>
</dbReference>
<comment type="similarity">
    <text evidence="1">Belongs to the sigma-70 factor family. ECF subfamily.</text>
</comment>
<dbReference type="NCBIfam" id="TIGR02937">
    <property type="entry name" value="sigma70-ECF"/>
    <property type="match status" value="1"/>
</dbReference>
<keyword evidence="9" id="KW-1185">Reference proteome</keyword>
<dbReference type="SUPFAM" id="SSF88659">
    <property type="entry name" value="Sigma3 and sigma4 domains of RNA polymerase sigma factors"/>
    <property type="match status" value="1"/>
</dbReference>
<accession>A0A6C2CHQ5</accession>
<dbReference type="Pfam" id="PF04542">
    <property type="entry name" value="Sigma70_r2"/>
    <property type="match status" value="1"/>
</dbReference>
<dbReference type="GO" id="GO:0006352">
    <property type="term" value="P:DNA-templated transcription initiation"/>
    <property type="evidence" value="ECO:0007669"/>
    <property type="project" value="InterPro"/>
</dbReference>
<feature type="domain" description="RNA polymerase sigma factor 70 region 4 type 2" evidence="7">
    <location>
        <begin position="129"/>
        <end position="177"/>
    </location>
</feature>
<dbReference type="AlphaFoldDB" id="A0A6C2CHQ5"/>
<evidence type="ECO:0000256" key="3">
    <source>
        <dbReference type="ARBA" id="ARBA00023082"/>
    </source>
</evidence>
<evidence type="ECO:0000313" key="9">
    <source>
        <dbReference type="Proteomes" id="UP000389128"/>
    </source>
</evidence>
<dbReference type="RefSeq" id="WP_148581105.1">
    <property type="nucleotide sequence ID" value="NZ_SDKK01000027.1"/>
</dbReference>
<name>A0A6C2CHQ5_9RHOO</name>
<evidence type="ECO:0000313" key="8">
    <source>
        <dbReference type="EMBL" id="TYC53494.1"/>
    </source>
</evidence>
<evidence type="ECO:0000256" key="5">
    <source>
        <dbReference type="ARBA" id="ARBA00023163"/>
    </source>
</evidence>
<dbReference type="InterPro" id="IPR014284">
    <property type="entry name" value="RNA_pol_sigma-70_dom"/>
</dbReference>
<gene>
    <name evidence="8" type="ORF">ETQ85_21420</name>
</gene>
<dbReference type="Proteomes" id="UP000389128">
    <property type="component" value="Unassembled WGS sequence"/>
</dbReference>
<dbReference type="NCBIfam" id="TIGR02943">
    <property type="entry name" value="Sig70_famx1"/>
    <property type="match status" value="1"/>
</dbReference>
<dbReference type="InterPro" id="IPR036388">
    <property type="entry name" value="WH-like_DNA-bd_sf"/>
</dbReference>
<dbReference type="PANTHER" id="PTHR43133">
    <property type="entry name" value="RNA POLYMERASE ECF-TYPE SIGMA FACTO"/>
    <property type="match status" value="1"/>
</dbReference>
<dbReference type="Gene3D" id="1.10.1740.10">
    <property type="match status" value="1"/>
</dbReference>
<dbReference type="InterPro" id="IPR039425">
    <property type="entry name" value="RNA_pol_sigma-70-like"/>
</dbReference>
<dbReference type="Gene3D" id="1.10.10.10">
    <property type="entry name" value="Winged helix-like DNA-binding domain superfamily/Winged helix DNA-binding domain"/>
    <property type="match status" value="1"/>
</dbReference>
<dbReference type="InterPro" id="IPR013325">
    <property type="entry name" value="RNA_pol_sigma_r2"/>
</dbReference>
<dbReference type="SUPFAM" id="SSF88946">
    <property type="entry name" value="Sigma2 domain of RNA polymerase sigma factors"/>
    <property type="match status" value="1"/>
</dbReference>
<dbReference type="InterPro" id="IPR013249">
    <property type="entry name" value="RNA_pol_sigma70_r4_t2"/>
</dbReference>
<keyword evidence="5" id="KW-0804">Transcription</keyword>
<keyword evidence="3" id="KW-0731">Sigma factor</keyword>
<dbReference type="OrthoDB" id="9782108at2"/>
<dbReference type="InterPro" id="IPR013324">
    <property type="entry name" value="RNA_pol_sigma_r3/r4-like"/>
</dbReference>
<sequence>MTDTRNAEIISGFRPQMLKFARLQLQDDSGAEDAVQEAIEAALGGIDRFAGRSALKTWIFTILRHKIIDALRERGRTVQVSSLERDESELDEAFDALFKENAHWSPQSRPKPWGDPEEALQQRQFWHVFETCLEILPARTARVFMMREFLGFETDEICTTLALTTSNCNVILHRARAGLRQCLNQGWFAGEAQPC</sequence>
<dbReference type="EMBL" id="SDKK01000027">
    <property type="protein sequence ID" value="TYC53494.1"/>
    <property type="molecule type" value="Genomic_DNA"/>
</dbReference>
<dbReference type="GO" id="GO:0003677">
    <property type="term" value="F:DNA binding"/>
    <property type="evidence" value="ECO:0007669"/>
    <property type="project" value="UniProtKB-KW"/>
</dbReference>
<dbReference type="PANTHER" id="PTHR43133:SF8">
    <property type="entry name" value="RNA POLYMERASE SIGMA FACTOR HI_1459-RELATED"/>
    <property type="match status" value="1"/>
</dbReference>
<dbReference type="InterPro" id="IPR007627">
    <property type="entry name" value="RNA_pol_sigma70_r2"/>
</dbReference>
<evidence type="ECO:0000259" key="6">
    <source>
        <dbReference type="Pfam" id="PF04542"/>
    </source>
</evidence>
<organism evidence="8 9">
    <name type="scientific">Zoogloea oleivorans</name>
    <dbReference type="NCBI Taxonomy" id="1552750"/>
    <lineage>
        <taxon>Bacteria</taxon>
        <taxon>Pseudomonadati</taxon>
        <taxon>Pseudomonadota</taxon>
        <taxon>Betaproteobacteria</taxon>
        <taxon>Rhodocyclales</taxon>
        <taxon>Zoogloeaceae</taxon>
        <taxon>Zoogloea</taxon>
    </lineage>
</organism>
<keyword evidence="4" id="KW-0238">DNA-binding</keyword>
<comment type="caution">
    <text evidence="8">The sequence shown here is derived from an EMBL/GenBank/DDBJ whole genome shotgun (WGS) entry which is preliminary data.</text>
</comment>
<protein>
    <submittedName>
        <fullName evidence="8">Sigma-70 family RNA polymerase sigma factor</fullName>
    </submittedName>
</protein>
<dbReference type="InterPro" id="IPR014289">
    <property type="entry name" value="RNA_pol_sigma-24-rel"/>
</dbReference>
<keyword evidence="2" id="KW-0805">Transcription regulation</keyword>
<dbReference type="GO" id="GO:0016987">
    <property type="term" value="F:sigma factor activity"/>
    <property type="evidence" value="ECO:0007669"/>
    <property type="project" value="UniProtKB-KW"/>
</dbReference>